<sequence length="96" mass="11083">MGEHVWHGVPHPDQYAECEKFILVNSSDSREGRCTYDNSSTEECHEWIFEDTIYESTIVTQFELVCERRSLQPLSRSLYMAGHLVGALIMGWVSDK</sequence>
<keyword evidence="2" id="KW-1185">Reference proteome</keyword>
<accession>A0A7R8XA59</accession>
<dbReference type="Proteomes" id="UP000677054">
    <property type="component" value="Unassembled WGS sequence"/>
</dbReference>
<dbReference type="AlphaFoldDB" id="A0A7R8XA59"/>
<proteinExistence type="predicted"/>
<dbReference type="EMBL" id="CAJPEV010000435">
    <property type="protein sequence ID" value="CAG0885237.1"/>
    <property type="molecule type" value="Genomic_DNA"/>
</dbReference>
<evidence type="ECO:0000313" key="2">
    <source>
        <dbReference type="Proteomes" id="UP000677054"/>
    </source>
</evidence>
<organism evidence="1">
    <name type="scientific">Darwinula stevensoni</name>
    <dbReference type="NCBI Taxonomy" id="69355"/>
    <lineage>
        <taxon>Eukaryota</taxon>
        <taxon>Metazoa</taxon>
        <taxon>Ecdysozoa</taxon>
        <taxon>Arthropoda</taxon>
        <taxon>Crustacea</taxon>
        <taxon>Oligostraca</taxon>
        <taxon>Ostracoda</taxon>
        <taxon>Podocopa</taxon>
        <taxon>Podocopida</taxon>
        <taxon>Darwinulocopina</taxon>
        <taxon>Darwinuloidea</taxon>
        <taxon>Darwinulidae</taxon>
        <taxon>Darwinula</taxon>
    </lineage>
</organism>
<dbReference type="OrthoDB" id="6381872at2759"/>
<dbReference type="EMBL" id="LR899952">
    <property type="protein sequence ID" value="CAD7243451.1"/>
    <property type="molecule type" value="Genomic_DNA"/>
</dbReference>
<gene>
    <name evidence="1" type="ORF">DSTB1V02_LOCUS3374</name>
</gene>
<reference evidence="1" key="1">
    <citation type="submission" date="2020-11" db="EMBL/GenBank/DDBJ databases">
        <authorList>
            <person name="Tran Van P."/>
        </authorList>
    </citation>
    <scope>NUCLEOTIDE SEQUENCE</scope>
</reference>
<name>A0A7R8XA59_9CRUS</name>
<protein>
    <submittedName>
        <fullName evidence="1">Uncharacterized protein</fullName>
    </submittedName>
</protein>
<evidence type="ECO:0000313" key="1">
    <source>
        <dbReference type="EMBL" id="CAD7243451.1"/>
    </source>
</evidence>